<gene>
    <name evidence="1" type="ORF">HHUSO_G28535</name>
</gene>
<protein>
    <submittedName>
        <fullName evidence="1">Uncharacterized protein</fullName>
    </submittedName>
</protein>
<accession>A0ABR0YJD2</accession>
<proteinExistence type="predicted"/>
<dbReference type="EMBL" id="JAHFZB010000029">
    <property type="protein sequence ID" value="KAK6472736.1"/>
    <property type="molecule type" value="Genomic_DNA"/>
</dbReference>
<evidence type="ECO:0000313" key="1">
    <source>
        <dbReference type="EMBL" id="KAK6472736.1"/>
    </source>
</evidence>
<dbReference type="Proteomes" id="UP001369086">
    <property type="component" value="Unassembled WGS sequence"/>
</dbReference>
<name>A0ABR0YJD2_HUSHU</name>
<reference evidence="1 2" key="1">
    <citation type="submission" date="2021-05" db="EMBL/GenBank/DDBJ databases">
        <authorList>
            <person name="Zahm M."/>
            <person name="Klopp C."/>
            <person name="Cabau C."/>
            <person name="Kuhl H."/>
            <person name="Suciu R."/>
            <person name="Ciorpac M."/>
            <person name="Holostenco D."/>
            <person name="Gessner J."/>
            <person name="Wuertz S."/>
            <person name="Hohne C."/>
            <person name="Stock M."/>
            <person name="Gislard M."/>
            <person name="Lluch J."/>
            <person name="Milhes M."/>
            <person name="Lampietro C."/>
            <person name="Lopez Roques C."/>
            <person name="Donnadieu C."/>
            <person name="Du K."/>
            <person name="Schartl M."/>
            <person name="Guiguen Y."/>
        </authorList>
    </citation>
    <scope>NUCLEOTIDE SEQUENCE [LARGE SCALE GENOMIC DNA]</scope>
    <source>
        <strain evidence="1">Hh-F2</strain>
        <tissue evidence="1">Blood</tissue>
    </source>
</reference>
<keyword evidence="2" id="KW-1185">Reference proteome</keyword>
<comment type="caution">
    <text evidence="1">The sequence shown here is derived from an EMBL/GenBank/DDBJ whole genome shotgun (WGS) entry which is preliminary data.</text>
</comment>
<organism evidence="1 2">
    <name type="scientific">Huso huso</name>
    <name type="common">Beluga</name>
    <name type="synonym">Acipenser huso</name>
    <dbReference type="NCBI Taxonomy" id="61971"/>
    <lineage>
        <taxon>Eukaryota</taxon>
        <taxon>Metazoa</taxon>
        <taxon>Chordata</taxon>
        <taxon>Craniata</taxon>
        <taxon>Vertebrata</taxon>
        <taxon>Euteleostomi</taxon>
        <taxon>Actinopterygii</taxon>
        <taxon>Chondrostei</taxon>
        <taxon>Acipenseriformes</taxon>
        <taxon>Acipenseridae</taxon>
        <taxon>Huso</taxon>
    </lineage>
</organism>
<evidence type="ECO:0000313" key="2">
    <source>
        <dbReference type="Proteomes" id="UP001369086"/>
    </source>
</evidence>
<sequence length="74" mass="8550">MRWQEWQRDDPTILVVKRQLEKGPQLDLNLRQPPGLCAGIFKWNHLGLQDGVVIRRFEDNHSGMVARLSAQNDG</sequence>